<dbReference type="EMBL" id="CAIF01000034">
    <property type="protein sequence ID" value="CCH42054.1"/>
    <property type="molecule type" value="Genomic_DNA"/>
</dbReference>
<dbReference type="STRING" id="1206466.K0KKQ9"/>
<dbReference type="PANTHER" id="PTHR13561">
    <property type="entry name" value="DNA REPLICATION REGULATOR DPB11-RELATED"/>
    <property type="match status" value="1"/>
</dbReference>
<dbReference type="Pfam" id="PF00533">
    <property type="entry name" value="BRCT"/>
    <property type="match status" value="1"/>
</dbReference>
<dbReference type="InterPro" id="IPR036420">
    <property type="entry name" value="BRCT_dom_sf"/>
</dbReference>
<dbReference type="FunCoup" id="K0KKQ9">
    <property type="interactions" value="39"/>
</dbReference>
<feature type="domain" description="BRCT" evidence="3">
    <location>
        <begin position="68"/>
        <end position="162"/>
    </location>
</feature>
<feature type="region of interest" description="Disordered" evidence="2">
    <location>
        <begin position="617"/>
        <end position="647"/>
    </location>
</feature>
<dbReference type="PROSITE" id="PS50172">
    <property type="entry name" value="BRCT"/>
    <property type="match status" value="2"/>
</dbReference>
<sequence length="663" mass="76769">MGGTHSSNLMSDVNVLIVGDKNTEKYKFSVKNRFDISFIKPDAILKIHNHWINNEDRTNPELIKVDTYRLPIFENLSICLSRISLDSHISTFDKENFIKIIKENGGQVSDSLTTTSSCLITNEKSGRRYEMSKKWQIPIIHPLWILHSVKRKASLDFQYYNIELIQDENNIGEDSCKVWDNLRKHKRKKIVLDEEEEKEKPKELKENVKKNSEIWNSIMKNNNKEQILAKRNVSSWDENINEDENINNPEKITIDLNKKSRPNLEVTRSRLTPVVTSHLFKNQSFQILMFDDSKKATLTKVIESHSGSIFSDNNDEENPKFIIIPSNFPIDDLPKHLMKYELITEWFVERCLHYNKLIVDDWGRPFYKSNMSNRPNLPKLNISITGFQGIELLHTIKLIELSGFRFHEVLNGDRDLLIINIETVNIGSSDHTLLQKYPSLFTKSSKDFSKTTLNSTKKKIRFAKQKSIPIVSISFILSLLKENHIGCVNSRQWCIYCPSAMRIKESLISLVEINPNKSTSALNNDQNDNNQLKKADLESPTRQPSIPQLPSPIRNKRKDNWGRLVGRASKSQLDSLEMQQPTADPIDQIDNDQATNSTQISYEQSQTNDKLLKLLNRENEDPNTNKRKIPNIHHTTSNHNTNDHPRKRTRAGYKEMVDVLDDN</sequence>
<dbReference type="Proteomes" id="UP000009328">
    <property type="component" value="Unassembled WGS sequence"/>
</dbReference>
<dbReference type="GO" id="GO:0033314">
    <property type="term" value="P:mitotic DNA replication checkpoint signaling"/>
    <property type="evidence" value="ECO:0007669"/>
    <property type="project" value="TreeGrafter"/>
</dbReference>
<dbReference type="eggNOG" id="KOG1929">
    <property type="taxonomic scope" value="Eukaryota"/>
</dbReference>
<proteinExistence type="predicted"/>
<protein>
    <submittedName>
        <fullName evidence="4">S-M checkpoint control protein</fullName>
    </submittedName>
</protein>
<accession>K0KKQ9</accession>
<dbReference type="CDD" id="cd18433">
    <property type="entry name" value="BRCT_Rad4_rpt3"/>
    <property type="match status" value="1"/>
</dbReference>
<dbReference type="InterPro" id="IPR059215">
    <property type="entry name" value="BRCT2_TopBP1-like"/>
</dbReference>
<keyword evidence="5" id="KW-1185">Reference proteome</keyword>
<evidence type="ECO:0000256" key="1">
    <source>
        <dbReference type="ARBA" id="ARBA00022737"/>
    </source>
</evidence>
<evidence type="ECO:0000313" key="5">
    <source>
        <dbReference type="Proteomes" id="UP000009328"/>
    </source>
</evidence>
<reference evidence="4 5" key="1">
    <citation type="journal article" date="2012" name="Eukaryot. Cell">
        <title>Draft genome sequence of Wickerhamomyces ciferrii NRRL Y-1031 F-60-10.</title>
        <authorList>
            <person name="Schneider J."/>
            <person name="Andrea H."/>
            <person name="Blom J."/>
            <person name="Jaenicke S."/>
            <person name="Ruckert C."/>
            <person name="Schorsch C."/>
            <person name="Szczepanowski R."/>
            <person name="Farwick M."/>
            <person name="Goesmann A."/>
            <person name="Puhler A."/>
            <person name="Schaffer S."/>
            <person name="Tauch A."/>
            <person name="Kohler T."/>
            <person name="Brinkrolf K."/>
        </authorList>
    </citation>
    <scope>NUCLEOTIDE SEQUENCE [LARGE SCALE GENOMIC DNA]</scope>
    <source>
        <strain evidence="5">ATCC 14091 / BCRC 22168 / CBS 111 / JCM 3599 / NBRC 0793 / NRRL Y-1031 F-60-10</strain>
    </source>
</reference>
<dbReference type="HOGENOM" id="CLU_397390_0_0_1"/>
<dbReference type="CDD" id="cd17731">
    <property type="entry name" value="BRCT_TopBP1_rpt2_like"/>
    <property type="match status" value="1"/>
</dbReference>
<gene>
    <name evidence="4" type="primary">RAD4</name>
    <name evidence="4" type="ORF">BN7_1593</name>
</gene>
<organism evidence="4 5">
    <name type="scientific">Wickerhamomyces ciferrii (strain ATCC 14091 / BCRC 22168 / CBS 111 / JCM 3599 / NBRC 0793 / NRRL Y-1031 F-60-10)</name>
    <name type="common">Yeast</name>
    <name type="synonym">Pichia ciferrii</name>
    <dbReference type="NCBI Taxonomy" id="1206466"/>
    <lineage>
        <taxon>Eukaryota</taxon>
        <taxon>Fungi</taxon>
        <taxon>Dikarya</taxon>
        <taxon>Ascomycota</taxon>
        <taxon>Saccharomycotina</taxon>
        <taxon>Saccharomycetes</taxon>
        <taxon>Phaffomycetales</taxon>
        <taxon>Wickerhamomycetaceae</taxon>
        <taxon>Wickerhamomyces</taxon>
    </lineage>
</organism>
<dbReference type="AlphaFoldDB" id="K0KKQ9"/>
<dbReference type="InParanoid" id="K0KKQ9"/>
<evidence type="ECO:0000313" key="4">
    <source>
        <dbReference type="EMBL" id="CCH42054.1"/>
    </source>
</evidence>
<dbReference type="SMART" id="SM00292">
    <property type="entry name" value="BRCT"/>
    <property type="match status" value="3"/>
</dbReference>
<feature type="region of interest" description="Disordered" evidence="2">
    <location>
        <begin position="518"/>
        <end position="560"/>
    </location>
</feature>
<dbReference type="Gene3D" id="3.40.50.10190">
    <property type="entry name" value="BRCT domain"/>
    <property type="match status" value="4"/>
</dbReference>
<dbReference type="InterPro" id="IPR001357">
    <property type="entry name" value="BRCT_dom"/>
</dbReference>
<dbReference type="PANTHER" id="PTHR13561:SF20">
    <property type="entry name" value="DNA TOPOISOMERASE 2-BINDING PROTEIN 1"/>
    <property type="match status" value="1"/>
</dbReference>
<feature type="domain" description="BRCT" evidence="3">
    <location>
        <begin position="1"/>
        <end position="46"/>
    </location>
</feature>
<name>K0KKQ9_WICCF</name>
<dbReference type="SUPFAM" id="SSF52113">
    <property type="entry name" value="BRCT domain"/>
    <property type="match status" value="2"/>
</dbReference>
<comment type="caution">
    <text evidence="4">The sequence shown here is derived from an EMBL/GenBank/DDBJ whole genome shotgun (WGS) entry which is preliminary data.</text>
</comment>
<evidence type="ECO:0000259" key="3">
    <source>
        <dbReference type="PROSITE" id="PS50172"/>
    </source>
</evidence>
<dbReference type="GO" id="GO:0006270">
    <property type="term" value="P:DNA replication initiation"/>
    <property type="evidence" value="ECO:0007669"/>
    <property type="project" value="TreeGrafter"/>
</dbReference>
<feature type="compositionally biased region" description="Low complexity" evidence="2">
    <location>
        <begin position="521"/>
        <end position="530"/>
    </location>
</feature>
<evidence type="ECO:0000256" key="2">
    <source>
        <dbReference type="SAM" id="MobiDB-lite"/>
    </source>
</evidence>
<keyword evidence="1" id="KW-0677">Repeat</keyword>
<dbReference type="GO" id="GO:0007095">
    <property type="term" value="P:mitotic G2 DNA damage checkpoint signaling"/>
    <property type="evidence" value="ECO:0007669"/>
    <property type="project" value="TreeGrafter"/>
</dbReference>